<keyword evidence="9" id="KW-1185">Reference proteome</keyword>
<dbReference type="InterPro" id="IPR011701">
    <property type="entry name" value="MFS"/>
</dbReference>
<dbReference type="OrthoDB" id="9797740at2"/>
<feature type="transmembrane region" description="Helical" evidence="6">
    <location>
        <begin position="177"/>
        <end position="199"/>
    </location>
</feature>
<evidence type="ECO:0000256" key="1">
    <source>
        <dbReference type="ARBA" id="ARBA00004651"/>
    </source>
</evidence>
<dbReference type="RefSeq" id="WP_091613742.1">
    <property type="nucleotide sequence ID" value="NZ_FNNC01000003.1"/>
</dbReference>
<evidence type="ECO:0000313" key="9">
    <source>
        <dbReference type="Proteomes" id="UP000199488"/>
    </source>
</evidence>
<dbReference type="GO" id="GO:0005886">
    <property type="term" value="C:plasma membrane"/>
    <property type="evidence" value="ECO:0007669"/>
    <property type="project" value="UniProtKB-SubCell"/>
</dbReference>
<feature type="transmembrane region" description="Helical" evidence="6">
    <location>
        <begin position="294"/>
        <end position="311"/>
    </location>
</feature>
<dbReference type="Gene3D" id="1.20.1250.20">
    <property type="entry name" value="MFS general substrate transporter like domains"/>
    <property type="match status" value="1"/>
</dbReference>
<dbReference type="EMBL" id="FNNC01000003">
    <property type="protein sequence ID" value="SDW55067.1"/>
    <property type="molecule type" value="Genomic_DNA"/>
</dbReference>
<evidence type="ECO:0000256" key="6">
    <source>
        <dbReference type="SAM" id="Phobius"/>
    </source>
</evidence>
<evidence type="ECO:0000256" key="3">
    <source>
        <dbReference type="ARBA" id="ARBA00022692"/>
    </source>
</evidence>
<keyword evidence="2" id="KW-0813">Transport</keyword>
<dbReference type="Pfam" id="PF07690">
    <property type="entry name" value="MFS_1"/>
    <property type="match status" value="1"/>
</dbReference>
<dbReference type="PANTHER" id="PTHR23523:SF2">
    <property type="entry name" value="2-NITROIMIDAZOLE TRANSPORTER"/>
    <property type="match status" value="1"/>
</dbReference>
<evidence type="ECO:0000259" key="7">
    <source>
        <dbReference type="PROSITE" id="PS50850"/>
    </source>
</evidence>
<reference evidence="8 9" key="1">
    <citation type="submission" date="2016-10" db="EMBL/GenBank/DDBJ databases">
        <authorList>
            <person name="de Groot N.N."/>
        </authorList>
    </citation>
    <scope>NUCLEOTIDE SEQUENCE [LARGE SCALE GENOMIC DNA]</scope>
    <source>
        <strain evidence="8 9">DSM 23126</strain>
    </source>
</reference>
<dbReference type="InterPro" id="IPR020846">
    <property type="entry name" value="MFS_dom"/>
</dbReference>
<dbReference type="AlphaFoldDB" id="A0A1H2UG52"/>
<organism evidence="8 9">
    <name type="scientific">Marinococcus luteus</name>
    <dbReference type="NCBI Taxonomy" id="1122204"/>
    <lineage>
        <taxon>Bacteria</taxon>
        <taxon>Bacillati</taxon>
        <taxon>Bacillota</taxon>
        <taxon>Bacilli</taxon>
        <taxon>Bacillales</taxon>
        <taxon>Bacillaceae</taxon>
        <taxon>Marinococcus</taxon>
    </lineage>
</organism>
<dbReference type="CDD" id="cd17339">
    <property type="entry name" value="MFS_NIMT_CynX_like"/>
    <property type="match status" value="1"/>
</dbReference>
<feature type="transmembrane region" description="Helical" evidence="6">
    <location>
        <begin position="317"/>
        <end position="341"/>
    </location>
</feature>
<protein>
    <submittedName>
        <fullName evidence="8">MFS transporter, CP family, cyanate transporter</fullName>
    </submittedName>
</protein>
<proteinExistence type="predicted"/>
<evidence type="ECO:0000256" key="4">
    <source>
        <dbReference type="ARBA" id="ARBA00022989"/>
    </source>
</evidence>
<feature type="transmembrane region" description="Helical" evidence="6">
    <location>
        <begin position="383"/>
        <end position="404"/>
    </location>
</feature>
<gene>
    <name evidence="8" type="ORF">SAMN05421781_1706</name>
</gene>
<evidence type="ECO:0000313" key="8">
    <source>
        <dbReference type="EMBL" id="SDW55067.1"/>
    </source>
</evidence>
<name>A0A1H2UG52_9BACI</name>
<feature type="transmembrane region" description="Helical" evidence="6">
    <location>
        <begin position="91"/>
        <end position="108"/>
    </location>
</feature>
<keyword evidence="5 6" id="KW-0472">Membrane</keyword>
<dbReference type="Proteomes" id="UP000199488">
    <property type="component" value="Unassembled WGS sequence"/>
</dbReference>
<dbReference type="PANTHER" id="PTHR23523">
    <property type="match status" value="1"/>
</dbReference>
<dbReference type="STRING" id="1122204.SAMN05421781_1706"/>
<accession>A0A1H2UG52</accession>
<sequence>MQNKQTGERLQQRGQHLSTAQLALLFAGIIMLAVNLRPALTSVGPLIPLIREDISLTRGTAGLITTLSLLTFAAVSPVAPKIGSKIGHQRALMVGVIVLIAGIVMRYVPEAVFLFAGSLLVGAGIAMLNVLLPGVIKESFPHNIGVMTSIYTTTMVLMAAVGSGVSVPLASSAGLGWQWSLLFWVVPAIAAVLCWGFVLKNRQLQMPGRVRAVERSKSEGSIWKSPLAWQVTLFMGLQSIGFYVTITWLPDILNNLGNMPLAAAGWLVALMQIASLPATFLTPILAGRFRNQQGIIAVIGVVAVLGLGLLMTNTSPFMLTVAVLFIGLAQGGSISLALALLSIRASTPQRAADLSGMAQSVGYFMAALGPILVGASFDAWETWMPALLILMIVSVLQVGAGMGAGRNKEV</sequence>
<keyword evidence="3 6" id="KW-0812">Transmembrane</keyword>
<feature type="transmembrane region" description="Helical" evidence="6">
    <location>
        <begin position="227"/>
        <end position="249"/>
    </location>
</feature>
<feature type="transmembrane region" description="Helical" evidence="6">
    <location>
        <begin position="60"/>
        <end position="79"/>
    </location>
</feature>
<evidence type="ECO:0000256" key="5">
    <source>
        <dbReference type="ARBA" id="ARBA00023136"/>
    </source>
</evidence>
<feature type="transmembrane region" description="Helical" evidence="6">
    <location>
        <begin position="144"/>
        <end position="165"/>
    </location>
</feature>
<evidence type="ECO:0000256" key="2">
    <source>
        <dbReference type="ARBA" id="ARBA00022448"/>
    </source>
</evidence>
<feature type="transmembrane region" description="Helical" evidence="6">
    <location>
        <begin position="261"/>
        <end position="282"/>
    </location>
</feature>
<dbReference type="SUPFAM" id="SSF103473">
    <property type="entry name" value="MFS general substrate transporter"/>
    <property type="match status" value="1"/>
</dbReference>
<feature type="transmembrane region" description="Helical" evidence="6">
    <location>
        <begin position="21"/>
        <end position="40"/>
    </location>
</feature>
<dbReference type="InterPro" id="IPR052524">
    <property type="entry name" value="MFS_Cyanate_Porter"/>
</dbReference>
<keyword evidence="4 6" id="KW-1133">Transmembrane helix</keyword>
<dbReference type="PROSITE" id="PS50850">
    <property type="entry name" value="MFS"/>
    <property type="match status" value="1"/>
</dbReference>
<dbReference type="GO" id="GO:0022857">
    <property type="term" value="F:transmembrane transporter activity"/>
    <property type="evidence" value="ECO:0007669"/>
    <property type="project" value="InterPro"/>
</dbReference>
<feature type="transmembrane region" description="Helical" evidence="6">
    <location>
        <begin position="361"/>
        <end position="377"/>
    </location>
</feature>
<feature type="transmembrane region" description="Helical" evidence="6">
    <location>
        <begin position="114"/>
        <end position="132"/>
    </location>
</feature>
<feature type="domain" description="Major facilitator superfamily (MFS) profile" evidence="7">
    <location>
        <begin position="21"/>
        <end position="409"/>
    </location>
</feature>
<dbReference type="InterPro" id="IPR036259">
    <property type="entry name" value="MFS_trans_sf"/>
</dbReference>
<comment type="subcellular location">
    <subcellularLocation>
        <location evidence="1">Cell membrane</location>
        <topology evidence="1">Multi-pass membrane protein</topology>
    </subcellularLocation>
</comment>